<organism evidence="2 3">
    <name type="scientific">Profundicola chukchiensis</name>
    <dbReference type="NCBI Taxonomy" id="2961959"/>
    <lineage>
        <taxon>Bacteria</taxon>
        <taxon>Pseudomonadati</taxon>
        <taxon>Bacteroidota</taxon>
        <taxon>Flavobacteriia</taxon>
        <taxon>Flavobacteriales</taxon>
        <taxon>Weeksellaceae</taxon>
        <taxon>Profundicola</taxon>
    </lineage>
</organism>
<keyword evidence="1" id="KW-0812">Transmembrane</keyword>
<feature type="transmembrane region" description="Helical" evidence="1">
    <location>
        <begin position="78"/>
        <end position="96"/>
    </location>
</feature>
<keyword evidence="1" id="KW-1133">Transmembrane helix</keyword>
<reference evidence="2" key="1">
    <citation type="submission" date="2022-07" db="EMBL/GenBank/DDBJ databases">
        <title>Description and genome-wide analysis of Profundicola chukchiensis gen. nov., sp. nov., marine bacteria isolated from bottom sediments of the Chukchi Sea.</title>
        <authorList>
            <person name="Romanenko L."/>
            <person name="Otstavnykh N."/>
            <person name="Kurilenko V."/>
            <person name="Eremeev V."/>
            <person name="Velansky P."/>
            <person name="Mikhailov V."/>
            <person name="Isaeva M."/>
        </authorList>
    </citation>
    <scope>NUCLEOTIDE SEQUENCE</scope>
    <source>
        <strain evidence="2">KMM 9713</strain>
    </source>
</reference>
<gene>
    <name evidence="2" type="ORF">NMK71_01715</name>
</gene>
<proteinExistence type="predicted"/>
<evidence type="ECO:0000256" key="1">
    <source>
        <dbReference type="SAM" id="Phobius"/>
    </source>
</evidence>
<name>A0A9X4RVV2_9FLAO</name>
<keyword evidence="1" id="KW-0472">Membrane</keyword>
<feature type="transmembrane region" description="Helical" evidence="1">
    <location>
        <begin position="116"/>
        <end position="132"/>
    </location>
</feature>
<evidence type="ECO:0000313" key="3">
    <source>
        <dbReference type="Proteomes" id="UP001152599"/>
    </source>
</evidence>
<dbReference type="RefSeq" id="WP_304419832.1">
    <property type="nucleotide sequence ID" value="NZ_JANCMU010000001.1"/>
</dbReference>
<dbReference type="AlphaFoldDB" id="A0A9X4RVV2"/>
<keyword evidence="3" id="KW-1185">Reference proteome</keyword>
<accession>A0A9X4RVV2</accession>
<dbReference type="Proteomes" id="UP001152599">
    <property type="component" value="Unassembled WGS sequence"/>
</dbReference>
<dbReference type="EMBL" id="JANCMU010000001">
    <property type="protein sequence ID" value="MDG4945117.1"/>
    <property type="molecule type" value="Genomic_DNA"/>
</dbReference>
<feature type="transmembrane region" description="Helical" evidence="1">
    <location>
        <begin position="47"/>
        <end position="66"/>
    </location>
</feature>
<sequence length="148" mass="17379">MRTFLIIAFIQLLLSTISALLLAQMSWIGKIGISLFNKSYAFLKSPLQSGAYIFASQLFIIVILHIVYRSLDKKIRQWICFIIFLLACIGLGYTIYDFNEEFSHRILKTKFHFGAYLIWIGYMLTAIYYFLLPRRKQDIDTEDLEEKV</sequence>
<comment type="caution">
    <text evidence="2">The sequence shown here is derived from an EMBL/GenBank/DDBJ whole genome shotgun (WGS) entry which is preliminary data.</text>
</comment>
<evidence type="ECO:0000313" key="2">
    <source>
        <dbReference type="EMBL" id="MDG4945117.1"/>
    </source>
</evidence>
<protein>
    <submittedName>
        <fullName evidence="2">Uncharacterized protein</fullName>
    </submittedName>
</protein>